<evidence type="ECO:0000313" key="10">
    <source>
        <dbReference type="EMBL" id="KAK6951369.1"/>
    </source>
</evidence>
<dbReference type="PANTHER" id="PTHR47660">
    <property type="entry name" value="TRANSCRIPTION FACTOR WITH C2H2 AND ZN(2)-CYS(6) DNA BINDING DOMAIN (EUROFUNG)-RELATED-RELATED"/>
    <property type="match status" value="1"/>
</dbReference>
<dbReference type="GO" id="GO:0003677">
    <property type="term" value="F:DNA binding"/>
    <property type="evidence" value="ECO:0007669"/>
    <property type="project" value="InterPro"/>
</dbReference>
<dbReference type="Pfam" id="PF04082">
    <property type="entry name" value="Fungal_trans"/>
    <property type="match status" value="1"/>
</dbReference>
<dbReference type="AlphaFoldDB" id="A0AAX6MFG8"/>
<keyword evidence="2" id="KW-0862">Zinc</keyword>
<dbReference type="InterPro" id="IPR036864">
    <property type="entry name" value="Zn2-C6_fun-type_DNA-bd_sf"/>
</dbReference>
<gene>
    <name evidence="10" type="ORF">Daesc_007903</name>
</gene>
<evidence type="ECO:0000256" key="6">
    <source>
        <dbReference type="PROSITE-ProRule" id="PRU00042"/>
    </source>
</evidence>
<reference evidence="10 11" key="1">
    <citation type="journal article" date="2024" name="Front Chem Biol">
        <title>Unveiling the potential of Daldinia eschscholtzii MFLUCC 19-0629 through bioactivity and bioinformatics studies for enhanced sustainable agriculture production.</title>
        <authorList>
            <person name="Brooks S."/>
            <person name="Weaver J.A."/>
            <person name="Klomchit A."/>
            <person name="Alharthi S.A."/>
            <person name="Onlamun T."/>
            <person name="Nurani R."/>
            <person name="Vong T.K."/>
            <person name="Alberti F."/>
            <person name="Greco C."/>
        </authorList>
    </citation>
    <scope>NUCLEOTIDE SEQUENCE [LARGE SCALE GENOMIC DNA]</scope>
    <source>
        <strain evidence="10">MFLUCC 19-0629</strain>
    </source>
</reference>
<dbReference type="SUPFAM" id="SSF57701">
    <property type="entry name" value="Zn2/Cys6 DNA-binding domain"/>
    <property type="match status" value="1"/>
</dbReference>
<evidence type="ECO:0000259" key="9">
    <source>
        <dbReference type="PROSITE" id="PS50157"/>
    </source>
</evidence>
<dbReference type="SMART" id="SM00066">
    <property type="entry name" value="GAL4"/>
    <property type="match status" value="1"/>
</dbReference>
<feature type="domain" description="Zn(2)-C6 fungal-type" evidence="8">
    <location>
        <begin position="79"/>
        <end position="106"/>
    </location>
</feature>
<comment type="caution">
    <text evidence="10">The sequence shown here is derived from an EMBL/GenBank/DDBJ whole genome shotgun (WGS) entry which is preliminary data.</text>
</comment>
<keyword evidence="11" id="KW-1185">Reference proteome</keyword>
<keyword evidence="3" id="KW-0805">Transcription regulation</keyword>
<dbReference type="InterPro" id="IPR001138">
    <property type="entry name" value="Zn2Cys6_DnaBD"/>
</dbReference>
<dbReference type="Proteomes" id="UP001369815">
    <property type="component" value="Unassembled WGS sequence"/>
</dbReference>
<dbReference type="CDD" id="cd00067">
    <property type="entry name" value="GAL4"/>
    <property type="match status" value="1"/>
</dbReference>
<feature type="region of interest" description="Disordered" evidence="7">
    <location>
        <begin position="165"/>
        <end position="212"/>
    </location>
</feature>
<dbReference type="GO" id="GO:0008270">
    <property type="term" value="F:zinc ion binding"/>
    <property type="evidence" value="ECO:0007669"/>
    <property type="project" value="UniProtKB-KW"/>
</dbReference>
<evidence type="ECO:0000256" key="5">
    <source>
        <dbReference type="ARBA" id="ARBA00023242"/>
    </source>
</evidence>
<keyword evidence="5" id="KW-0539">Nucleus</keyword>
<proteinExistence type="predicted"/>
<keyword evidence="1" id="KW-0479">Metal-binding</keyword>
<dbReference type="PROSITE" id="PS50157">
    <property type="entry name" value="ZINC_FINGER_C2H2_2"/>
    <property type="match status" value="1"/>
</dbReference>
<name>A0AAX6MFG8_9PEZI</name>
<evidence type="ECO:0000256" key="3">
    <source>
        <dbReference type="ARBA" id="ARBA00023015"/>
    </source>
</evidence>
<evidence type="ECO:0000256" key="1">
    <source>
        <dbReference type="ARBA" id="ARBA00022723"/>
    </source>
</evidence>
<evidence type="ECO:0000313" key="11">
    <source>
        <dbReference type="Proteomes" id="UP001369815"/>
    </source>
</evidence>
<feature type="compositionally biased region" description="Polar residues" evidence="7">
    <location>
        <begin position="171"/>
        <end position="183"/>
    </location>
</feature>
<keyword evidence="6" id="KW-0863">Zinc-finger</keyword>
<dbReference type="InterPro" id="IPR013087">
    <property type="entry name" value="Znf_C2H2_type"/>
</dbReference>
<evidence type="ECO:0000256" key="2">
    <source>
        <dbReference type="ARBA" id="ARBA00022833"/>
    </source>
</evidence>
<dbReference type="Pfam" id="PF00172">
    <property type="entry name" value="Zn_clus"/>
    <property type="match status" value="1"/>
</dbReference>
<dbReference type="EMBL" id="JBANMG010000007">
    <property type="protein sequence ID" value="KAK6951369.1"/>
    <property type="molecule type" value="Genomic_DNA"/>
</dbReference>
<sequence>MVFCAYCGKSFTRKEHLERHIPSREWCSRGRMKLVELTPGAQTQTDLLQRHHSTYHEARDPMEPLPGGVPTVAGRTPIACLNCAQAKTGCDKRVPCARCADKNLECQARFARRSSKAALRAAQATAAAMSSTQNQITLPPQTSPTTPATTVNPAFMDIDQAVIKPDPPIKSSMSPENSGNSMTIDPRIQQHESPAKKNSPANSHMSADDFPSPHPRVEGLDDFLHMGNDFIPPEPNYQDMLVWTDYPLDLDIYTNNMPLQADVPMPTFTELSDISSNSEHMSSSRGSIHTRSTSIMSTADFDTGIKPSVDMTLNTPTDTMIPEFEVVIAAEAAWPLARCNPPIYSNTCPRTAIVHLECLERKSRQEGTWNALEQYLEQVDWDATDMASVIPMTPRTRDNMLAITQTFLHKALEIHRGGVNSPVKSYTSSRLMSFLVLPPSKILEYFLRSYVRNLSFFYSLVSAGCVDPNEMLQNNQAAALLVLLMIAQGASAVPTAEARALSAGLIETCRISLFDIIEKDIEMCADPTALRCALLFTLLGAWSGDKWLMDIAMGQRGMYLSMLKHAGMFEAQPSMIPTFSSSTNAELQWRSWLHRESQNRLVYNFVMVDQELSLFHDTAPMLSTSELCAPLPGPELLWMSANAEQWVAAVQSIYGCTANVNPQLLTTPPSLTPSLYDLFQDLLNDNLSRRQGSLTPHQLRLLLHPLQSCLYHITQMLSCFSDVMGTRRIGNRTGIKSSFESRRDEIQGLLQKWYELTIAYYKANPTCATSKTNLVLYHLISLNAITNFPEIERLARREGFDGSYWELSLRHKRCISQREEAIFHSGQVFRLLRSMPRDRRPSWWSAGVYRATLILWTDSVSRLDPNFQKRDESGAAVAIDQVTPENPIVIAYLWNGDGVPVLSHPHGDGSARISLEKPGDVLEYAVKTLEEGISTRFTDGIRRKLVALSGNWQADGLHGGTATVQASATSLC</sequence>
<evidence type="ECO:0000259" key="8">
    <source>
        <dbReference type="PROSITE" id="PS50048"/>
    </source>
</evidence>
<dbReference type="PROSITE" id="PS50048">
    <property type="entry name" value="ZN2_CY6_FUNGAL_2"/>
    <property type="match status" value="1"/>
</dbReference>
<evidence type="ECO:0000256" key="7">
    <source>
        <dbReference type="SAM" id="MobiDB-lite"/>
    </source>
</evidence>
<dbReference type="Gene3D" id="4.10.240.10">
    <property type="entry name" value="Zn(2)-C6 fungal-type DNA-binding domain"/>
    <property type="match status" value="1"/>
</dbReference>
<dbReference type="PROSITE" id="PS00463">
    <property type="entry name" value="ZN2_CY6_FUNGAL_1"/>
    <property type="match status" value="1"/>
</dbReference>
<accession>A0AAX6MFG8</accession>
<protein>
    <submittedName>
        <fullName evidence="10">Uncharacterized protein</fullName>
    </submittedName>
</protein>
<keyword evidence="4" id="KW-0804">Transcription</keyword>
<dbReference type="InterPro" id="IPR007219">
    <property type="entry name" value="XnlR_reg_dom"/>
</dbReference>
<dbReference type="PANTHER" id="PTHR47660:SF2">
    <property type="entry name" value="TRANSCRIPTION FACTOR WITH C2H2 AND ZN(2)-CYS(6) DNA BINDING DOMAIN (EUROFUNG)"/>
    <property type="match status" value="1"/>
</dbReference>
<evidence type="ECO:0000256" key="4">
    <source>
        <dbReference type="ARBA" id="ARBA00023163"/>
    </source>
</evidence>
<dbReference type="GO" id="GO:0000981">
    <property type="term" value="F:DNA-binding transcription factor activity, RNA polymerase II-specific"/>
    <property type="evidence" value="ECO:0007669"/>
    <property type="project" value="InterPro"/>
</dbReference>
<feature type="domain" description="C2H2-type" evidence="9">
    <location>
        <begin position="2"/>
        <end position="20"/>
    </location>
</feature>
<organism evidence="10 11">
    <name type="scientific">Daldinia eschscholtzii</name>
    <dbReference type="NCBI Taxonomy" id="292717"/>
    <lineage>
        <taxon>Eukaryota</taxon>
        <taxon>Fungi</taxon>
        <taxon>Dikarya</taxon>
        <taxon>Ascomycota</taxon>
        <taxon>Pezizomycotina</taxon>
        <taxon>Sordariomycetes</taxon>
        <taxon>Xylariomycetidae</taxon>
        <taxon>Xylariales</taxon>
        <taxon>Hypoxylaceae</taxon>
        <taxon>Daldinia</taxon>
    </lineage>
</organism>
<dbReference type="GO" id="GO:0006351">
    <property type="term" value="P:DNA-templated transcription"/>
    <property type="evidence" value="ECO:0007669"/>
    <property type="project" value="InterPro"/>
</dbReference>
<dbReference type="Gene3D" id="3.30.160.60">
    <property type="entry name" value="Classic Zinc Finger"/>
    <property type="match status" value="1"/>
</dbReference>
<dbReference type="CDD" id="cd12148">
    <property type="entry name" value="fungal_TF_MHR"/>
    <property type="match status" value="1"/>
</dbReference>